<evidence type="ECO:0000259" key="4">
    <source>
        <dbReference type="PROSITE" id="PS50157"/>
    </source>
</evidence>
<gene>
    <name evidence="5" type="ORF">CITCOLO1_LOCUS414</name>
</gene>
<protein>
    <recommendedName>
        <fullName evidence="4">C2H2-type domain-containing protein</fullName>
    </recommendedName>
</protein>
<dbReference type="InterPro" id="IPR036397">
    <property type="entry name" value="RNaseH_sf"/>
</dbReference>
<keyword evidence="3" id="KW-0863">Zinc-finger</keyword>
<dbReference type="SMART" id="SM00479">
    <property type="entry name" value="EXOIII"/>
    <property type="match status" value="1"/>
</dbReference>
<reference evidence="5 6" key="1">
    <citation type="submission" date="2024-03" db="EMBL/GenBank/DDBJ databases">
        <authorList>
            <person name="Gkanogiannis A."/>
            <person name="Becerra Lopez-Lavalle L."/>
        </authorList>
    </citation>
    <scope>NUCLEOTIDE SEQUENCE [LARGE SCALE GENOMIC DNA]</scope>
</reference>
<keyword evidence="1" id="KW-0540">Nuclease</keyword>
<feature type="domain" description="C2H2-type" evidence="4">
    <location>
        <begin position="10"/>
        <end position="39"/>
    </location>
</feature>
<dbReference type="Proteomes" id="UP001642487">
    <property type="component" value="Chromosome 1"/>
</dbReference>
<keyword evidence="2" id="KW-0378">Hydrolase</keyword>
<dbReference type="InterPro" id="IPR013087">
    <property type="entry name" value="Znf_C2H2_type"/>
</dbReference>
<dbReference type="InterPro" id="IPR012337">
    <property type="entry name" value="RNaseH-like_sf"/>
</dbReference>
<evidence type="ECO:0000313" key="6">
    <source>
        <dbReference type="Proteomes" id="UP001642487"/>
    </source>
</evidence>
<sequence>MDHPSETLRHKCAGCFRQFNKIEHLVEHMRISFHSFHEPTCSLCHKHCRSFESLREHLIGPLPKQDCNNIFNTRGCKICLAIFESPLKLRAHHERCQLRPVNSREIMGRFGNLGNGDKLMTMENGSTKRYENEAVALSCTMVGAGSDGSLHTCARVCLIHQNESLIFSTYVQPTLPVTNYRFESTGVRPEYLRDAMPLKQVQKKIQEFLCNGEPMWKIRPGATGKARILVGHGVEEDLTRLHIDYPNFMIRYNMENGKKEGYEECVATMRLYMRMKSQVHKREDYPLASDPQNKHNFAVWKQFELEKMSPQQMLQISRSDYYCWCLDSNPS</sequence>
<evidence type="ECO:0000256" key="2">
    <source>
        <dbReference type="ARBA" id="ARBA00022801"/>
    </source>
</evidence>
<dbReference type="InterPro" id="IPR013520">
    <property type="entry name" value="Ribonucl_H"/>
</dbReference>
<evidence type="ECO:0000313" key="5">
    <source>
        <dbReference type="EMBL" id="CAK9308894.1"/>
    </source>
</evidence>
<proteinExistence type="predicted"/>
<organism evidence="5 6">
    <name type="scientific">Citrullus colocynthis</name>
    <name type="common">colocynth</name>
    <dbReference type="NCBI Taxonomy" id="252529"/>
    <lineage>
        <taxon>Eukaryota</taxon>
        <taxon>Viridiplantae</taxon>
        <taxon>Streptophyta</taxon>
        <taxon>Embryophyta</taxon>
        <taxon>Tracheophyta</taxon>
        <taxon>Spermatophyta</taxon>
        <taxon>Magnoliopsida</taxon>
        <taxon>eudicotyledons</taxon>
        <taxon>Gunneridae</taxon>
        <taxon>Pentapetalae</taxon>
        <taxon>rosids</taxon>
        <taxon>fabids</taxon>
        <taxon>Cucurbitales</taxon>
        <taxon>Cucurbitaceae</taxon>
        <taxon>Benincaseae</taxon>
        <taxon>Citrullus</taxon>
    </lineage>
</organism>
<evidence type="ECO:0000256" key="3">
    <source>
        <dbReference type="PROSITE-ProRule" id="PRU00042"/>
    </source>
</evidence>
<dbReference type="EMBL" id="OZ021735">
    <property type="protein sequence ID" value="CAK9308894.1"/>
    <property type="molecule type" value="Genomic_DNA"/>
</dbReference>
<dbReference type="PROSITE" id="PS50157">
    <property type="entry name" value="ZINC_FINGER_C2H2_2"/>
    <property type="match status" value="1"/>
</dbReference>
<accession>A0ABP0XL56</accession>
<dbReference type="PROSITE" id="PS00028">
    <property type="entry name" value="ZINC_FINGER_C2H2_1"/>
    <property type="match status" value="1"/>
</dbReference>
<dbReference type="Gene3D" id="3.30.420.10">
    <property type="entry name" value="Ribonuclease H-like superfamily/Ribonuclease H"/>
    <property type="match status" value="1"/>
</dbReference>
<dbReference type="PANTHER" id="PTHR12801:SF122">
    <property type="entry name" value="RNA EXONUCLEASE 4"/>
    <property type="match status" value="1"/>
</dbReference>
<dbReference type="InterPro" id="IPR047021">
    <property type="entry name" value="REXO1/3/4-like"/>
</dbReference>
<keyword evidence="3" id="KW-0479">Metal-binding</keyword>
<name>A0ABP0XL56_9ROSI</name>
<evidence type="ECO:0000256" key="1">
    <source>
        <dbReference type="ARBA" id="ARBA00022722"/>
    </source>
</evidence>
<keyword evidence="6" id="KW-1185">Reference proteome</keyword>
<dbReference type="PANTHER" id="PTHR12801">
    <property type="entry name" value="RNA EXONUCLEASE REXO1 / RECO3 FAMILY MEMBER-RELATED"/>
    <property type="match status" value="1"/>
</dbReference>
<keyword evidence="3" id="KW-0862">Zinc</keyword>
<dbReference type="SUPFAM" id="SSF53098">
    <property type="entry name" value="Ribonuclease H-like"/>
    <property type="match status" value="1"/>
</dbReference>